<protein>
    <submittedName>
        <fullName evidence="2">Uncharacterized protein</fullName>
    </submittedName>
</protein>
<feature type="coiled-coil region" evidence="1">
    <location>
        <begin position="197"/>
        <end position="224"/>
    </location>
</feature>
<gene>
    <name evidence="2" type="ORF">METZ01_LOCUS274292</name>
</gene>
<proteinExistence type="predicted"/>
<feature type="non-terminal residue" evidence="2">
    <location>
        <position position="335"/>
    </location>
</feature>
<evidence type="ECO:0000313" key="2">
    <source>
        <dbReference type="EMBL" id="SVC21438.1"/>
    </source>
</evidence>
<organism evidence="2">
    <name type="scientific">marine metagenome</name>
    <dbReference type="NCBI Taxonomy" id="408172"/>
    <lineage>
        <taxon>unclassified sequences</taxon>
        <taxon>metagenomes</taxon>
        <taxon>ecological metagenomes</taxon>
    </lineage>
</organism>
<dbReference type="Gene3D" id="1.25.40.10">
    <property type="entry name" value="Tetratricopeptide repeat domain"/>
    <property type="match status" value="1"/>
</dbReference>
<dbReference type="SUPFAM" id="SSF48452">
    <property type="entry name" value="TPR-like"/>
    <property type="match status" value="1"/>
</dbReference>
<dbReference type="InterPro" id="IPR011990">
    <property type="entry name" value="TPR-like_helical_dom_sf"/>
</dbReference>
<accession>A0A382KAR2</accession>
<dbReference type="EMBL" id="UINC01079438">
    <property type="protein sequence ID" value="SVC21438.1"/>
    <property type="molecule type" value="Genomic_DNA"/>
</dbReference>
<evidence type="ECO:0000256" key="1">
    <source>
        <dbReference type="SAM" id="Coils"/>
    </source>
</evidence>
<sequence length="335" mass="36763">MTVYGRSARHDIHYQFCHVLLPGLALGGGDAAYLIGVLVVEEAPRYLAEFWNSIAGDHPDLRATEQDFAVQMECFTDGWIAFVITPPPALEELEAHQIGVLLDLNEDRVDRIVDDAIPVDERGLAGTGILRYLCLERDEHTPGVAHVGEWLGPGHRVSHGAVLGSSVEAMVEVLADLLGESVVSDNGPVTVPDLADEGEIAAELQDLEAELEDAIADENALDEFECRSILAQAYLDAAQPRRAVVHCEALVELLTRTEGPESERQMIWRGFLGRALTEARRYFEATDVLSDLLVDRERILGRDDRQTLATRGNLARALAFGGRVDEGILLAERLL</sequence>
<dbReference type="AlphaFoldDB" id="A0A382KAR2"/>
<keyword evidence="1" id="KW-0175">Coiled coil</keyword>
<name>A0A382KAR2_9ZZZZ</name>
<reference evidence="2" key="1">
    <citation type="submission" date="2018-05" db="EMBL/GenBank/DDBJ databases">
        <authorList>
            <person name="Lanie J.A."/>
            <person name="Ng W.-L."/>
            <person name="Kazmierczak K.M."/>
            <person name="Andrzejewski T.M."/>
            <person name="Davidsen T.M."/>
            <person name="Wayne K.J."/>
            <person name="Tettelin H."/>
            <person name="Glass J.I."/>
            <person name="Rusch D."/>
            <person name="Podicherti R."/>
            <person name="Tsui H.-C.T."/>
            <person name="Winkler M.E."/>
        </authorList>
    </citation>
    <scope>NUCLEOTIDE SEQUENCE</scope>
</reference>